<dbReference type="AlphaFoldDB" id="A0A972NU23"/>
<accession>A0A972NU23</accession>
<organism evidence="1 2">
    <name type="scientific">Paraburkholderia elongata</name>
    <dbReference type="NCBI Taxonomy" id="2675747"/>
    <lineage>
        <taxon>Bacteria</taxon>
        <taxon>Pseudomonadati</taxon>
        <taxon>Pseudomonadota</taxon>
        <taxon>Betaproteobacteria</taxon>
        <taxon>Burkholderiales</taxon>
        <taxon>Burkholderiaceae</taxon>
        <taxon>Paraburkholderia</taxon>
    </lineage>
</organism>
<keyword evidence="2" id="KW-1185">Reference proteome</keyword>
<dbReference type="RefSeq" id="WP_172173274.1">
    <property type="nucleotide sequence ID" value="NZ_WOEZ01000196.1"/>
</dbReference>
<protein>
    <submittedName>
        <fullName evidence="1">Uncharacterized protein</fullName>
    </submittedName>
</protein>
<dbReference type="Proteomes" id="UP000655523">
    <property type="component" value="Unassembled WGS sequence"/>
</dbReference>
<proteinExistence type="predicted"/>
<name>A0A972NU23_9BURK</name>
<comment type="caution">
    <text evidence="1">The sequence shown here is derived from an EMBL/GenBank/DDBJ whole genome shotgun (WGS) entry which is preliminary data.</text>
</comment>
<dbReference type="EMBL" id="WOEZ01000196">
    <property type="protein sequence ID" value="NPT59706.1"/>
    <property type="molecule type" value="Genomic_DNA"/>
</dbReference>
<sequence>MRFDTEEAFFKAVYTAACMSPVKIGELAYRHSNPQIPITTAVVQLMRGAFGVHQRCNAQLDANSTLLEYRLIGASRDLPEGWRVVVMAERGALRLDLYSPDDERVDFSDVPRDEFSGRVYDAIQKAIAMAITAKETAA</sequence>
<reference evidence="1 2" key="1">
    <citation type="submission" date="2019-11" db="EMBL/GenBank/DDBJ databases">
        <title>Metabolism of dissolved organic matter in forest soils.</title>
        <authorList>
            <person name="Cyle K.T."/>
            <person name="Wilhelm R.C."/>
            <person name="Martinez C.E."/>
        </authorList>
    </citation>
    <scope>NUCLEOTIDE SEQUENCE [LARGE SCALE GENOMIC DNA]</scope>
    <source>
        <strain evidence="1 2">5N</strain>
    </source>
</reference>
<gene>
    <name evidence="1" type="ORF">GNZ13_35420</name>
</gene>
<evidence type="ECO:0000313" key="2">
    <source>
        <dbReference type="Proteomes" id="UP000655523"/>
    </source>
</evidence>
<evidence type="ECO:0000313" key="1">
    <source>
        <dbReference type="EMBL" id="NPT59706.1"/>
    </source>
</evidence>